<evidence type="ECO:0000256" key="8">
    <source>
        <dbReference type="ARBA" id="ARBA00023196"/>
    </source>
</evidence>
<dbReference type="GO" id="GO:0046933">
    <property type="term" value="F:proton-transporting ATP synthase activity, rotational mechanism"/>
    <property type="evidence" value="ECO:0007669"/>
    <property type="project" value="UniProtKB-UniRule"/>
</dbReference>
<dbReference type="GO" id="GO:0009579">
    <property type="term" value="C:thylakoid"/>
    <property type="evidence" value="ECO:0007669"/>
    <property type="project" value="UniProtKB-SubCell"/>
</dbReference>
<dbReference type="InterPro" id="IPR000131">
    <property type="entry name" value="ATP_synth_F1_gsu"/>
</dbReference>
<keyword evidence="5 11" id="KW-0375">Hydrogen ion transport</keyword>
<dbReference type="GO" id="GO:0045259">
    <property type="term" value="C:proton-transporting ATP synthase complex"/>
    <property type="evidence" value="ECO:0007669"/>
    <property type="project" value="UniProtKB-KW"/>
</dbReference>
<organism evidence="12 13">
    <name type="scientific">Rubritalea profundi</name>
    <dbReference type="NCBI Taxonomy" id="1658618"/>
    <lineage>
        <taxon>Bacteria</taxon>
        <taxon>Pseudomonadati</taxon>
        <taxon>Verrucomicrobiota</taxon>
        <taxon>Verrucomicrobiia</taxon>
        <taxon>Verrucomicrobiales</taxon>
        <taxon>Rubritaleaceae</taxon>
        <taxon>Rubritalea</taxon>
    </lineage>
</organism>
<dbReference type="OrthoDB" id="9812769at2"/>
<keyword evidence="13" id="KW-1185">Reference proteome</keyword>
<evidence type="ECO:0000256" key="1">
    <source>
        <dbReference type="ARBA" id="ARBA00003456"/>
    </source>
</evidence>
<dbReference type="PRINTS" id="PR00126">
    <property type="entry name" value="ATPASEGAMMA"/>
</dbReference>
<name>A0A2S7U240_9BACT</name>
<comment type="caution">
    <text evidence="12">The sequence shown here is derived from an EMBL/GenBank/DDBJ whole genome shotgun (WGS) entry which is preliminary data.</text>
</comment>
<comment type="function">
    <text evidence="1 11">Produces ATP from ADP in the presence of a proton gradient across the membrane. The gamma chain is believed to be important in regulating ATPase activity and the flow of protons through the CF(0) complex.</text>
</comment>
<evidence type="ECO:0000256" key="9">
    <source>
        <dbReference type="ARBA" id="ARBA00023310"/>
    </source>
</evidence>
<dbReference type="HAMAP" id="MF_00815">
    <property type="entry name" value="ATP_synth_gamma_bact"/>
    <property type="match status" value="1"/>
</dbReference>
<dbReference type="GO" id="GO:0005886">
    <property type="term" value="C:plasma membrane"/>
    <property type="evidence" value="ECO:0007669"/>
    <property type="project" value="UniProtKB-SubCell"/>
</dbReference>
<keyword evidence="9 11" id="KW-0066">ATP synthesis</keyword>
<evidence type="ECO:0000256" key="4">
    <source>
        <dbReference type="ARBA" id="ARBA00022448"/>
    </source>
</evidence>
<dbReference type="NCBIfam" id="TIGR01146">
    <property type="entry name" value="ATPsyn_F1gamma"/>
    <property type="match status" value="1"/>
</dbReference>
<evidence type="ECO:0000256" key="5">
    <source>
        <dbReference type="ARBA" id="ARBA00022781"/>
    </source>
</evidence>
<reference evidence="12 13" key="1">
    <citation type="submission" date="2016-12" db="EMBL/GenBank/DDBJ databases">
        <title>Study of bacterial adaptation to deep sea.</title>
        <authorList>
            <person name="Song J."/>
            <person name="Yoshizawa S."/>
            <person name="Kogure K."/>
        </authorList>
    </citation>
    <scope>NUCLEOTIDE SEQUENCE [LARGE SCALE GENOMIC DNA]</scope>
    <source>
        <strain evidence="12 13">SAORIC-165</strain>
    </source>
</reference>
<evidence type="ECO:0000256" key="3">
    <source>
        <dbReference type="ARBA" id="ARBA00007681"/>
    </source>
</evidence>
<dbReference type="RefSeq" id="WP_105042747.1">
    <property type="nucleotide sequence ID" value="NZ_MQWA01000001.1"/>
</dbReference>
<evidence type="ECO:0000256" key="11">
    <source>
        <dbReference type="HAMAP-Rule" id="MF_00815"/>
    </source>
</evidence>
<comment type="similarity">
    <text evidence="3 11">Belongs to the ATPase gamma chain family.</text>
</comment>
<dbReference type="PANTHER" id="PTHR11693">
    <property type="entry name" value="ATP SYNTHASE GAMMA CHAIN"/>
    <property type="match status" value="1"/>
</dbReference>
<dbReference type="AlphaFoldDB" id="A0A2S7U240"/>
<dbReference type="InterPro" id="IPR035968">
    <property type="entry name" value="ATP_synth_F1_ATPase_gsu"/>
</dbReference>
<dbReference type="FunFam" id="1.10.287.80:FF:000003">
    <property type="entry name" value="ATP synthase gamma chain, chloroplastic"/>
    <property type="match status" value="1"/>
</dbReference>
<dbReference type="EMBL" id="MQWA01000001">
    <property type="protein sequence ID" value="PQJ28243.1"/>
    <property type="molecule type" value="Genomic_DNA"/>
</dbReference>
<evidence type="ECO:0000256" key="10">
    <source>
        <dbReference type="ARBA" id="ARBA00060385"/>
    </source>
</evidence>
<sequence>MANLRDIRRRIKSVKNTAQITRAMELVAAAKMKKAQNQALAGRAYADELNKVLVNLKENVDENAHPLLEKRDGNKTLTLVISADKGLCGGFNGNLLKEVNNAHTDETEYVTVGRKLRLSLMKAGNDIKADFVVVDPVPFAEARPISKYLIEQFLSGDYDCVKVAFNDFKSTMVQLPRVVQLLPIESNSLGEKQTYEGVGKGQVGETDKVTALEKEYTFEPSPEKVLDALLPQYVNFQVYQMLVESRASEHSARMVSMKSATDNANDMKDELTLQFNKLRQGAITAELLEITTAMKAME</sequence>
<comment type="subunit">
    <text evidence="11">F-type ATPases have 2 components, CF(1) - the catalytic core - and CF(0) - the membrane proton channel. CF(1) has five subunits: alpha(3), beta(3), gamma(1), delta(1), epsilon(1). CF(0) has three main subunits: a, b and c.</text>
</comment>
<dbReference type="SUPFAM" id="SSF52943">
    <property type="entry name" value="ATP synthase (F1-ATPase), gamma subunit"/>
    <property type="match status" value="1"/>
</dbReference>
<evidence type="ECO:0000313" key="12">
    <source>
        <dbReference type="EMBL" id="PQJ28243.1"/>
    </source>
</evidence>
<keyword evidence="7 11" id="KW-0472">Membrane</keyword>
<gene>
    <name evidence="11" type="primary">atpG</name>
    <name evidence="12" type="ORF">BSZ32_06810</name>
</gene>
<dbReference type="PANTHER" id="PTHR11693:SF22">
    <property type="entry name" value="ATP SYNTHASE SUBUNIT GAMMA, MITOCHONDRIAL"/>
    <property type="match status" value="1"/>
</dbReference>
<dbReference type="Gene3D" id="3.40.1380.10">
    <property type="match status" value="1"/>
</dbReference>
<proteinExistence type="inferred from homology"/>
<keyword evidence="6 11" id="KW-0406">Ion transport</keyword>
<keyword evidence="11" id="KW-1003">Cell membrane</keyword>
<keyword evidence="4 11" id="KW-0813">Transport</keyword>
<protein>
    <recommendedName>
        <fullName evidence="11">ATP synthase gamma chain</fullName>
    </recommendedName>
    <alternativeName>
        <fullName evidence="11">ATP synthase F1 sector gamma subunit</fullName>
    </alternativeName>
    <alternativeName>
        <fullName evidence="11">F-ATPase gamma subunit</fullName>
    </alternativeName>
</protein>
<accession>A0A2S7U240</accession>
<dbReference type="Proteomes" id="UP000239907">
    <property type="component" value="Unassembled WGS sequence"/>
</dbReference>
<evidence type="ECO:0000256" key="7">
    <source>
        <dbReference type="ARBA" id="ARBA00023136"/>
    </source>
</evidence>
<evidence type="ECO:0000313" key="13">
    <source>
        <dbReference type="Proteomes" id="UP000239907"/>
    </source>
</evidence>
<keyword evidence="8 11" id="KW-0139">CF(1)</keyword>
<evidence type="ECO:0000256" key="2">
    <source>
        <dbReference type="ARBA" id="ARBA00004170"/>
    </source>
</evidence>
<evidence type="ECO:0000256" key="6">
    <source>
        <dbReference type="ARBA" id="ARBA00023065"/>
    </source>
</evidence>
<comment type="subcellular location">
    <subcellularLocation>
        <location evidence="11">Cell membrane</location>
        <topology evidence="11">Peripheral membrane protein</topology>
    </subcellularLocation>
    <subcellularLocation>
        <location evidence="2">Membrane</location>
        <topology evidence="2">Peripheral membrane protein</topology>
    </subcellularLocation>
    <subcellularLocation>
        <location evidence="10">Thylakoid</location>
    </subcellularLocation>
</comment>
<dbReference type="CDD" id="cd12151">
    <property type="entry name" value="F1-ATPase_gamma"/>
    <property type="match status" value="1"/>
</dbReference>
<dbReference type="Gene3D" id="1.10.287.80">
    <property type="entry name" value="ATP synthase, gamma subunit, helix hairpin domain"/>
    <property type="match status" value="1"/>
</dbReference>
<dbReference type="GO" id="GO:0042777">
    <property type="term" value="P:proton motive force-driven plasma membrane ATP synthesis"/>
    <property type="evidence" value="ECO:0007669"/>
    <property type="project" value="UniProtKB-UniRule"/>
</dbReference>
<dbReference type="Pfam" id="PF00231">
    <property type="entry name" value="ATP-synt"/>
    <property type="match status" value="1"/>
</dbReference>
<dbReference type="GO" id="GO:0005524">
    <property type="term" value="F:ATP binding"/>
    <property type="evidence" value="ECO:0007669"/>
    <property type="project" value="UniProtKB-UniRule"/>
</dbReference>